<feature type="signal peptide" evidence="2">
    <location>
        <begin position="1"/>
        <end position="18"/>
    </location>
</feature>
<accession>A0A086J9W5</accession>
<dbReference type="Proteomes" id="UP000028828">
    <property type="component" value="Unassembled WGS sequence"/>
</dbReference>
<evidence type="ECO:0000313" key="3">
    <source>
        <dbReference type="EMBL" id="KFG28933.1"/>
    </source>
</evidence>
<protein>
    <recommendedName>
        <fullName evidence="5">Transmembrane protein</fullName>
    </recommendedName>
</protein>
<name>A0A086J9W5_TOXGO</name>
<gene>
    <name evidence="3" type="ORF">TGP89_288310</name>
</gene>
<evidence type="ECO:0000256" key="2">
    <source>
        <dbReference type="SAM" id="SignalP"/>
    </source>
</evidence>
<reference evidence="3 4" key="1">
    <citation type="submission" date="2014-03" db="EMBL/GenBank/DDBJ databases">
        <authorList>
            <person name="Sibley D."/>
            <person name="Venepally P."/>
            <person name="Karamycheva S."/>
            <person name="Hadjithomas M."/>
            <person name="Khan A."/>
            <person name="Brunk B."/>
            <person name="Roos D."/>
            <person name="Caler E."/>
            <person name="Lorenzi H."/>
        </authorList>
    </citation>
    <scope>NUCLEOTIDE SEQUENCE [LARGE SCALE GENOMIC DNA]</scope>
    <source>
        <strain evidence="4">p89</strain>
    </source>
</reference>
<feature type="region of interest" description="Disordered" evidence="1">
    <location>
        <begin position="43"/>
        <end position="64"/>
    </location>
</feature>
<dbReference type="AlphaFoldDB" id="A0A086J9W5"/>
<sequence length="256" mass="27782">MKAVGVVVVASLATAAHATNLPRASRFYTTTERSVDLRNLLENTEVERPPAPAGPAHSDSAREIPVPEEPQFTQVSTEEYNEYKHGMTALQKILKPENMKTLKKLTAMLNQQNTLPTAADPHAAMSAEKLTALLTSAMATQTEGFDFNSVNRVLENWKQHISRGPFANMVPALPADAAQFVQPTVPFAAVAGAPVMSGQSIVSPAFANFAQVAPMQYALPPIPYFQITPQTGYQFAQAQPAMEEFTSPQQLLSVQM</sequence>
<evidence type="ECO:0008006" key="5">
    <source>
        <dbReference type="Google" id="ProtNLM"/>
    </source>
</evidence>
<proteinExistence type="predicted"/>
<evidence type="ECO:0000313" key="4">
    <source>
        <dbReference type="Proteomes" id="UP000028828"/>
    </source>
</evidence>
<dbReference type="OrthoDB" id="330150at2759"/>
<dbReference type="VEuPathDB" id="ToxoDB:TGP89_288310"/>
<feature type="chain" id="PRO_5001807974" description="Transmembrane protein" evidence="2">
    <location>
        <begin position="19"/>
        <end position="256"/>
    </location>
</feature>
<dbReference type="EMBL" id="AEYI02002266">
    <property type="protein sequence ID" value="KFG28933.1"/>
    <property type="molecule type" value="Genomic_DNA"/>
</dbReference>
<evidence type="ECO:0000256" key="1">
    <source>
        <dbReference type="SAM" id="MobiDB-lite"/>
    </source>
</evidence>
<organism evidence="3 4">
    <name type="scientific">Toxoplasma gondii p89</name>
    <dbReference type="NCBI Taxonomy" id="943119"/>
    <lineage>
        <taxon>Eukaryota</taxon>
        <taxon>Sar</taxon>
        <taxon>Alveolata</taxon>
        <taxon>Apicomplexa</taxon>
        <taxon>Conoidasida</taxon>
        <taxon>Coccidia</taxon>
        <taxon>Eucoccidiorida</taxon>
        <taxon>Eimeriorina</taxon>
        <taxon>Sarcocystidae</taxon>
        <taxon>Toxoplasma</taxon>
    </lineage>
</organism>
<comment type="caution">
    <text evidence="3">The sequence shown here is derived from an EMBL/GenBank/DDBJ whole genome shotgun (WGS) entry which is preliminary data.</text>
</comment>
<keyword evidence="2" id="KW-0732">Signal</keyword>